<organism evidence="1 2">
    <name type="scientific">Chitinophaga skermanii</name>
    <dbReference type="NCBI Taxonomy" id="331697"/>
    <lineage>
        <taxon>Bacteria</taxon>
        <taxon>Pseudomonadati</taxon>
        <taxon>Bacteroidota</taxon>
        <taxon>Chitinophagia</taxon>
        <taxon>Chitinophagales</taxon>
        <taxon>Chitinophagaceae</taxon>
        <taxon>Chitinophaga</taxon>
    </lineage>
</organism>
<dbReference type="PROSITE" id="PS51257">
    <property type="entry name" value="PROKAR_LIPOPROTEIN"/>
    <property type="match status" value="1"/>
</dbReference>
<gene>
    <name evidence="1" type="ORF">LX64_00063</name>
</gene>
<reference evidence="1 2" key="1">
    <citation type="submission" date="2018-06" db="EMBL/GenBank/DDBJ databases">
        <title>Genomic Encyclopedia of Archaeal and Bacterial Type Strains, Phase II (KMG-II): from individual species to whole genera.</title>
        <authorList>
            <person name="Goeker M."/>
        </authorList>
    </citation>
    <scope>NUCLEOTIDE SEQUENCE [LARGE SCALE GENOMIC DNA]</scope>
    <source>
        <strain evidence="1 2">DSM 23857</strain>
    </source>
</reference>
<sequence length="266" mass="31170">MKYFIPLLILLLASCTKPIDPRFPTKSQLVLIKDNYDQTTDSMVYDRAGKLVKRYHYDYVAEDRYSSVLTYLYDKKDRLIETKALLSFNYSPTPYRDSIKYIYNNDGSIDFIRGEGTIGMENVRLFYDKDGVIKKIEALVLSPFNNKPMYEYIHTIVNGNIVAADQISRSAYDDNYSVGNWTYSYDNHINPFTLIQQKSRFAFSRYDFFNSGNQFPCKNNIVRTRLGEGYGSTHELEYDPITGLPIIMRYVSFVGKIQRTEKYYYK</sequence>
<keyword evidence="2" id="KW-1185">Reference proteome</keyword>
<evidence type="ECO:0000313" key="2">
    <source>
        <dbReference type="Proteomes" id="UP000249547"/>
    </source>
</evidence>
<dbReference type="RefSeq" id="WP_111595614.1">
    <property type="nucleotide sequence ID" value="NZ_QLLL01000001.1"/>
</dbReference>
<accession>A0A327R1F0</accession>
<proteinExistence type="predicted"/>
<evidence type="ECO:0000313" key="1">
    <source>
        <dbReference type="EMBL" id="RAJ10461.1"/>
    </source>
</evidence>
<dbReference type="Proteomes" id="UP000249547">
    <property type="component" value="Unassembled WGS sequence"/>
</dbReference>
<dbReference type="EMBL" id="QLLL01000001">
    <property type="protein sequence ID" value="RAJ10461.1"/>
    <property type="molecule type" value="Genomic_DNA"/>
</dbReference>
<dbReference type="OrthoDB" id="664300at2"/>
<name>A0A327R1F0_9BACT</name>
<dbReference type="AlphaFoldDB" id="A0A327R1F0"/>
<comment type="caution">
    <text evidence="1">The sequence shown here is derived from an EMBL/GenBank/DDBJ whole genome shotgun (WGS) entry which is preliminary data.</text>
</comment>
<protein>
    <submittedName>
        <fullName evidence="1">Uncharacterized protein</fullName>
    </submittedName>
</protein>